<evidence type="ECO:0000313" key="3">
    <source>
        <dbReference type="Proteomes" id="UP000253094"/>
    </source>
</evidence>
<reference evidence="2 3" key="1">
    <citation type="submission" date="2018-06" db="EMBL/GenBank/DDBJ databases">
        <title>Sphaerisporangium craniellae sp. nov., isolated from a marine sponge in the South China Sea.</title>
        <authorList>
            <person name="Li L."/>
        </authorList>
    </citation>
    <scope>NUCLEOTIDE SEQUENCE [LARGE SCALE GENOMIC DNA]</scope>
    <source>
        <strain evidence="2 3">CCTCC AA 208026</strain>
    </source>
</reference>
<dbReference type="InterPro" id="IPR029058">
    <property type="entry name" value="AB_hydrolase_fold"/>
</dbReference>
<keyword evidence="3" id="KW-1185">Reference proteome</keyword>
<dbReference type="OrthoDB" id="9801162at2"/>
<dbReference type="Pfam" id="PF00561">
    <property type="entry name" value="Abhydrolase_1"/>
    <property type="match status" value="1"/>
</dbReference>
<dbReference type="EMBL" id="QOIL01000036">
    <property type="protein sequence ID" value="RCG18651.1"/>
    <property type="molecule type" value="Genomic_DNA"/>
</dbReference>
<sequence length="348" mass="37680">MVRTEGEREGRGTVEVETVEPIPHWPGELVDLGGLTVHVRSTPEPKTAAPAETAVFVHGLAGSATNWTDLMGELRDDVRGYALDLPGAGFSPEHPEGDYSLAAHADAVIAFVEHLGGGPVHLLGNSLGGAVSVRVAATRPDLVRTLTLISPAMPDLLPRYGPARVVLSATPGLGQWALSRLRGLPAERRIRATMAMCFADTGRVHPLRLEDAVLEQRRRDELPWAGPALIYSARALVNEYFRRGEENLWRLAAQVTAPTLVVHGRHDRLVHPRMAARAGRVFPDVRLVLLHDAGHVAQMEYPSLVALHVRALLREAATVATDVPARAPAARRMPLMPRALKAHKTAST</sequence>
<proteinExistence type="predicted"/>
<protein>
    <submittedName>
        <fullName evidence="2">Alpha/beta fold hydrolase</fullName>
    </submittedName>
</protein>
<dbReference type="PRINTS" id="PR00111">
    <property type="entry name" value="ABHYDROLASE"/>
</dbReference>
<dbReference type="Gene3D" id="3.40.50.1820">
    <property type="entry name" value="alpha/beta hydrolase"/>
    <property type="match status" value="1"/>
</dbReference>
<dbReference type="AlphaFoldDB" id="A0A367EKT4"/>
<evidence type="ECO:0000313" key="2">
    <source>
        <dbReference type="EMBL" id="RCG18651.1"/>
    </source>
</evidence>
<keyword evidence="2" id="KW-0378">Hydrolase</keyword>
<comment type="caution">
    <text evidence="2">The sequence shown here is derived from an EMBL/GenBank/DDBJ whole genome shotgun (WGS) entry which is preliminary data.</text>
</comment>
<feature type="domain" description="AB hydrolase-1" evidence="1">
    <location>
        <begin position="55"/>
        <end position="300"/>
    </location>
</feature>
<dbReference type="SUPFAM" id="SSF53474">
    <property type="entry name" value="alpha/beta-Hydrolases"/>
    <property type="match status" value="1"/>
</dbReference>
<dbReference type="PANTHER" id="PTHR43194:SF5">
    <property type="entry name" value="PIMELOYL-[ACYL-CARRIER PROTEIN] METHYL ESTER ESTERASE"/>
    <property type="match status" value="1"/>
</dbReference>
<dbReference type="PANTHER" id="PTHR43194">
    <property type="entry name" value="HYDROLASE ALPHA/BETA FOLD FAMILY"/>
    <property type="match status" value="1"/>
</dbReference>
<dbReference type="InterPro" id="IPR050228">
    <property type="entry name" value="Carboxylesterase_BioH"/>
</dbReference>
<organism evidence="2 3">
    <name type="scientific">Sphaerisporangium album</name>
    <dbReference type="NCBI Taxonomy" id="509200"/>
    <lineage>
        <taxon>Bacteria</taxon>
        <taxon>Bacillati</taxon>
        <taxon>Actinomycetota</taxon>
        <taxon>Actinomycetes</taxon>
        <taxon>Streptosporangiales</taxon>
        <taxon>Streptosporangiaceae</taxon>
        <taxon>Sphaerisporangium</taxon>
    </lineage>
</organism>
<accession>A0A367EKT4</accession>
<dbReference type="Proteomes" id="UP000253094">
    <property type="component" value="Unassembled WGS sequence"/>
</dbReference>
<evidence type="ECO:0000259" key="1">
    <source>
        <dbReference type="Pfam" id="PF00561"/>
    </source>
</evidence>
<name>A0A367EKT4_9ACTN</name>
<gene>
    <name evidence="2" type="ORF">DQ384_38780</name>
</gene>
<dbReference type="GO" id="GO:0016787">
    <property type="term" value="F:hydrolase activity"/>
    <property type="evidence" value="ECO:0007669"/>
    <property type="project" value="UniProtKB-KW"/>
</dbReference>
<dbReference type="InterPro" id="IPR000073">
    <property type="entry name" value="AB_hydrolase_1"/>
</dbReference>